<dbReference type="InterPro" id="IPR000182">
    <property type="entry name" value="GNAT_dom"/>
</dbReference>
<keyword evidence="1" id="KW-0808">Transferase</keyword>
<dbReference type="PANTHER" id="PTHR43792">
    <property type="entry name" value="GNAT FAMILY, PUTATIVE (AFU_ORTHOLOGUE AFUA_3G00765)-RELATED-RELATED"/>
    <property type="match status" value="1"/>
</dbReference>
<evidence type="ECO:0000256" key="3">
    <source>
        <dbReference type="ARBA" id="ARBA00038502"/>
    </source>
</evidence>
<name>A0A918VHH6_9ACTN</name>
<reference evidence="6" key="1">
    <citation type="journal article" date="2014" name="Int. J. Syst. Evol. Microbiol.">
        <title>Complete genome sequence of Corynebacterium casei LMG S-19264T (=DSM 44701T), isolated from a smear-ripened cheese.</title>
        <authorList>
            <consortium name="US DOE Joint Genome Institute (JGI-PGF)"/>
            <person name="Walter F."/>
            <person name="Albersmeier A."/>
            <person name="Kalinowski J."/>
            <person name="Ruckert C."/>
        </authorList>
    </citation>
    <scope>NUCLEOTIDE SEQUENCE</scope>
    <source>
        <strain evidence="6">JCM 4834</strain>
    </source>
</reference>
<dbReference type="EMBL" id="BMVX01000042">
    <property type="protein sequence ID" value="GGZ96567.1"/>
    <property type="molecule type" value="Genomic_DNA"/>
</dbReference>
<dbReference type="Proteomes" id="UP000634660">
    <property type="component" value="Unassembled WGS sequence"/>
</dbReference>
<dbReference type="InterPro" id="IPR016181">
    <property type="entry name" value="Acyl_CoA_acyltransferase"/>
</dbReference>
<feature type="compositionally biased region" description="Gly residues" evidence="4">
    <location>
        <begin position="9"/>
        <end position="23"/>
    </location>
</feature>
<feature type="region of interest" description="Disordered" evidence="4">
    <location>
        <begin position="1"/>
        <end position="23"/>
    </location>
</feature>
<dbReference type="InterPro" id="IPR051531">
    <property type="entry name" value="N-acetyltransferase"/>
</dbReference>
<dbReference type="PROSITE" id="PS51186">
    <property type="entry name" value="GNAT"/>
    <property type="match status" value="1"/>
</dbReference>
<proteinExistence type="inferred from homology"/>
<gene>
    <name evidence="6" type="ORF">GCM10010371_65710</name>
</gene>
<sequence>MGYLRRPGVGPGRARGGVGGRGAGTGWGVLPPVGVVADHSAVRGFEGEPVRLRDVRGDDVDAYVRMRCDPVMMGDLGGPLPREGIDDKVRRDVRRAAADVDWIKMIVPDAAAPDVVAGTVTLWSHDDGGGGGAVTEIGWMVLPEFQGRGLGGLAVRTLLEQARDDGRWGVVHAFPATGNGPSNAICRSLGFRFVGKCPVTFADRVLRTNHWTVDPGRDLTRR</sequence>
<reference evidence="6" key="2">
    <citation type="submission" date="2020-09" db="EMBL/GenBank/DDBJ databases">
        <authorList>
            <person name="Sun Q."/>
            <person name="Ohkuma M."/>
        </authorList>
    </citation>
    <scope>NUCLEOTIDE SEQUENCE</scope>
    <source>
        <strain evidence="6">JCM 4834</strain>
    </source>
</reference>
<dbReference type="GO" id="GO:0008999">
    <property type="term" value="F:protein-N-terminal-alanine acetyltransferase activity"/>
    <property type="evidence" value="ECO:0007669"/>
    <property type="project" value="TreeGrafter"/>
</dbReference>
<comment type="similarity">
    <text evidence="3">Belongs to the acetyltransferase family. RimJ subfamily.</text>
</comment>
<dbReference type="GO" id="GO:0005737">
    <property type="term" value="C:cytoplasm"/>
    <property type="evidence" value="ECO:0007669"/>
    <property type="project" value="TreeGrafter"/>
</dbReference>
<evidence type="ECO:0000256" key="2">
    <source>
        <dbReference type="ARBA" id="ARBA00023315"/>
    </source>
</evidence>
<feature type="domain" description="N-acetyltransferase" evidence="5">
    <location>
        <begin position="50"/>
        <end position="220"/>
    </location>
</feature>
<dbReference type="Pfam" id="PF13302">
    <property type="entry name" value="Acetyltransf_3"/>
    <property type="match status" value="1"/>
</dbReference>
<dbReference type="AlphaFoldDB" id="A0A918VHH6"/>
<dbReference type="PANTHER" id="PTHR43792:SF8">
    <property type="entry name" value="[RIBOSOMAL PROTEIN US5]-ALANINE N-ACETYLTRANSFERASE"/>
    <property type="match status" value="1"/>
</dbReference>
<evidence type="ECO:0000313" key="6">
    <source>
        <dbReference type="EMBL" id="GGZ96567.1"/>
    </source>
</evidence>
<evidence type="ECO:0000256" key="4">
    <source>
        <dbReference type="SAM" id="MobiDB-lite"/>
    </source>
</evidence>
<dbReference type="Gene3D" id="3.40.630.30">
    <property type="match status" value="1"/>
</dbReference>
<comment type="caution">
    <text evidence="6">The sequence shown here is derived from an EMBL/GenBank/DDBJ whole genome shotgun (WGS) entry which is preliminary data.</text>
</comment>
<keyword evidence="2" id="KW-0012">Acyltransferase</keyword>
<accession>A0A918VHH6</accession>
<evidence type="ECO:0000259" key="5">
    <source>
        <dbReference type="PROSITE" id="PS51186"/>
    </source>
</evidence>
<dbReference type="CDD" id="cd04301">
    <property type="entry name" value="NAT_SF"/>
    <property type="match status" value="1"/>
</dbReference>
<evidence type="ECO:0000313" key="7">
    <source>
        <dbReference type="Proteomes" id="UP000634660"/>
    </source>
</evidence>
<protein>
    <recommendedName>
        <fullName evidence="5">N-acetyltransferase domain-containing protein</fullName>
    </recommendedName>
</protein>
<organism evidence="6 7">
    <name type="scientific">Streptomyces subrutilus</name>
    <dbReference type="NCBI Taxonomy" id="36818"/>
    <lineage>
        <taxon>Bacteria</taxon>
        <taxon>Bacillati</taxon>
        <taxon>Actinomycetota</taxon>
        <taxon>Actinomycetes</taxon>
        <taxon>Kitasatosporales</taxon>
        <taxon>Streptomycetaceae</taxon>
        <taxon>Streptomyces</taxon>
    </lineage>
</organism>
<evidence type="ECO:0000256" key="1">
    <source>
        <dbReference type="ARBA" id="ARBA00022679"/>
    </source>
</evidence>
<dbReference type="SUPFAM" id="SSF55729">
    <property type="entry name" value="Acyl-CoA N-acyltransferases (Nat)"/>
    <property type="match status" value="1"/>
</dbReference>